<gene>
    <name evidence="1" type="ORF">BS47DRAFT_1343332</name>
</gene>
<sequence length="61" mass="6943">MVQLHLLHVLFTPYERVQPWRLYLMPRIGLGKILHILTPRESPFALGSCGAEMDMIGPLGE</sequence>
<proteinExistence type="predicted"/>
<comment type="caution">
    <text evidence="1">The sequence shown here is derived from an EMBL/GenBank/DDBJ whole genome shotgun (WGS) entry which is preliminary data.</text>
</comment>
<protein>
    <submittedName>
        <fullName evidence="1">Uncharacterized protein</fullName>
    </submittedName>
</protein>
<reference evidence="1" key="1">
    <citation type="journal article" date="2020" name="Nat. Commun.">
        <title>Large-scale genome sequencing of mycorrhizal fungi provides insights into the early evolution of symbiotic traits.</title>
        <authorList>
            <person name="Miyauchi S."/>
            <person name="Kiss E."/>
            <person name="Kuo A."/>
            <person name="Drula E."/>
            <person name="Kohler A."/>
            <person name="Sanchez-Garcia M."/>
            <person name="Morin E."/>
            <person name="Andreopoulos B."/>
            <person name="Barry K.W."/>
            <person name="Bonito G."/>
            <person name="Buee M."/>
            <person name="Carver A."/>
            <person name="Chen C."/>
            <person name="Cichocki N."/>
            <person name="Clum A."/>
            <person name="Culley D."/>
            <person name="Crous P.W."/>
            <person name="Fauchery L."/>
            <person name="Girlanda M."/>
            <person name="Hayes R.D."/>
            <person name="Keri Z."/>
            <person name="LaButti K."/>
            <person name="Lipzen A."/>
            <person name="Lombard V."/>
            <person name="Magnuson J."/>
            <person name="Maillard F."/>
            <person name="Murat C."/>
            <person name="Nolan M."/>
            <person name="Ohm R.A."/>
            <person name="Pangilinan J."/>
            <person name="Pereira M.F."/>
            <person name="Perotto S."/>
            <person name="Peter M."/>
            <person name="Pfister S."/>
            <person name="Riley R."/>
            <person name="Sitrit Y."/>
            <person name="Stielow J.B."/>
            <person name="Szollosi G."/>
            <person name="Zifcakova L."/>
            <person name="Stursova M."/>
            <person name="Spatafora J.W."/>
            <person name="Tedersoo L."/>
            <person name="Vaario L.M."/>
            <person name="Yamada A."/>
            <person name="Yan M."/>
            <person name="Wang P."/>
            <person name="Xu J."/>
            <person name="Bruns T."/>
            <person name="Baldrian P."/>
            <person name="Vilgalys R."/>
            <person name="Dunand C."/>
            <person name="Henrissat B."/>
            <person name="Grigoriev I.V."/>
            <person name="Hibbett D."/>
            <person name="Nagy L.G."/>
            <person name="Martin F.M."/>
        </authorList>
    </citation>
    <scope>NUCLEOTIDE SEQUENCE</scope>
    <source>
        <strain evidence="1">UP504</strain>
    </source>
</reference>
<organism evidence="1 2">
    <name type="scientific">Hydnum rufescens UP504</name>
    <dbReference type="NCBI Taxonomy" id="1448309"/>
    <lineage>
        <taxon>Eukaryota</taxon>
        <taxon>Fungi</taxon>
        <taxon>Dikarya</taxon>
        <taxon>Basidiomycota</taxon>
        <taxon>Agaricomycotina</taxon>
        <taxon>Agaricomycetes</taxon>
        <taxon>Cantharellales</taxon>
        <taxon>Hydnaceae</taxon>
        <taxon>Hydnum</taxon>
    </lineage>
</organism>
<accession>A0A9P6B0P9</accession>
<dbReference type="EMBL" id="MU128963">
    <property type="protein sequence ID" value="KAF9514216.1"/>
    <property type="molecule type" value="Genomic_DNA"/>
</dbReference>
<evidence type="ECO:0000313" key="2">
    <source>
        <dbReference type="Proteomes" id="UP000886523"/>
    </source>
</evidence>
<keyword evidence="2" id="KW-1185">Reference proteome</keyword>
<name>A0A9P6B0P9_9AGAM</name>
<dbReference type="AlphaFoldDB" id="A0A9P6B0P9"/>
<evidence type="ECO:0000313" key="1">
    <source>
        <dbReference type="EMBL" id="KAF9514216.1"/>
    </source>
</evidence>
<dbReference type="Proteomes" id="UP000886523">
    <property type="component" value="Unassembled WGS sequence"/>
</dbReference>